<evidence type="ECO:0000313" key="2">
    <source>
        <dbReference type="Proteomes" id="UP000576792"/>
    </source>
</evidence>
<evidence type="ECO:0000313" key="1">
    <source>
        <dbReference type="EMBL" id="NJC58250.1"/>
    </source>
</evidence>
<gene>
    <name evidence="1" type="ORF">BKA07_003285</name>
</gene>
<dbReference type="EMBL" id="JAATJN010000001">
    <property type="protein sequence ID" value="NJC58250.1"/>
    <property type="molecule type" value="Genomic_DNA"/>
</dbReference>
<protein>
    <submittedName>
        <fullName evidence="1">Uncharacterized protein</fullName>
    </submittedName>
</protein>
<keyword evidence="2" id="KW-1185">Reference proteome</keyword>
<dbReference type="RefSeq" id="WP_245161986.1">
    <property type="nucleotide sequence ID" value="NZ_BAAAPQ010000005.1"/>
</dbReference>
<dbReference type="Gene3D" id="3.40.630.30">
    <property type="match status" value="1"/>
</dbReference>
<comment type="caution">
    <text evidence="1">The sequence shown here is derived from an EMBL/GenBank/DDBJ whole genome shotgun (WGS) entry which is preliminary data.</text>
</comment>
<organism evidence="1 2">
    <name type="scientific">Brevibacterium marinum</name>
    <dbReference type="NCBI Taxonomy" id="418643"/>
    <lineage>
        <taxon>Bacteria</taxon>
        <taxon>Bacillati</taxon>
        <taxon>Actinomycetota</taxon>
        <taxon>Actinomycetes</taxon>
        <taxon>Micrococcales</taxon>
        <taxon>Brevibacteriaceae</taxon>
        <taxon>Brevibacterium</taxon>
    </lineage>
</organism>
<sequence length="100" mass="11155">MEITHIPAGSRAADDIDEILAEVVDFDMLVNRASGLGADFDPRFDEVRLQLLSPNDYFTHQTWIGRVDGAIVAKGIAYLTLRDNLDVADVWCSVHPERRG</sequence>
<name>A0A846S3V2_9MICO</name>
<dbReference type="Proteomes" id="UP000576792">
    <property type="component" value="Unassembled WGS sequence"/>
</dbReference>
<dbReference type="AlphaFoldDB" id="A0A846S3V2"/>
<proteinExistence type="predicted"/>
<reference evidence="1 2" key="1">
    <citation type="submission" date="2020-03" db="EMBL/GenBank/DDBJ databases">
        <title>Sequencing the genomes of 1000 actinobacteria strains.</title>
        <authorList>
            <person name="Klenk H.-P."/>
        </authorList>
    </citation>
    <scope>NUCLEOTIDE SEQUENCE [LARGE SCALE GENOMIC DNA]</scope>
    <source>
        <strain evidence="1 2">DSM 18964</strain>
    </source>
</reference>
<accession>A0A846S3V2</accession>